<gene>
    <name evidence="1" type="ORF">MPH_03511</name>
</gene>
<accession>K2R9H8</accession>
<comment type="caution">
    <text evidence="1">The sequence shown here is derived from an EMBL/GenBank/DDBJ whole genome shotgun (WGS) entry which is preliminary data.</text>
</comment>
<dbReference type="Proteomes" id="UP000007129">
    <property type="component" value="Unassembled WGS sequence"/>
</dbReference>
<dbReference type="VEuPathDB" id="FungiDB:MPH_03511"/>
<dbReference type="EMBL" id="AHHD01000165">
    <property type="protein sequence ID" value="EKG19141.1"/>
    <property type="molecule type" value="Genomic_DNA"/>
</dbReference>
<name>K2R9H8_MACPH</name>
<reference evidence="1 2" key="1">
    <citation type="journal article" date="2012" name="BMC Genomics">
        <title>Tools to kill: Genome of one of the most destructive plant pathogenic fungi Macrophomina phaseolina.</title>
        <authorList>
            <person name="Islam M.S."/>
            <person name="Haque M.S."/>
            <person name="Islam M.M."/>
            <person name="Emdad E.M."/>
            <person name="Halim A."/>
            <person name="Hossen Q.M.M."/>
            <person name="Hossain M.Z."/>
            <person name="Ahmed B."/>
            <person name="Rahim S."/>
            <person name="Rahman M.S."/>
            <person name="Alam M.M."/>
            <person name="Hou S."/>
            <person name="Wan X."/>
            <person name="Saito J.A."/>
            <person name="Alam M."/>
        </authorList>
    </citation>
    <scope>NUCLEOTIDE SEQUENCE [LARGE SCALE GENOMIC DNA]</scope>
    <source>
        <strain evidence="1 2">MS6</strain>
    </source>
</reference>
<evidence type="ECO:0000313" key="1">
    <source>
        <dbReference type="EMBL" id="EKG19141.1"/>
    </source>
</evidence>
<organism evidence="1 2">
    <name type="scientific">Macrophomina phaseolina (strain MS6)</name>
    <name type="common">Charcoal rot fungus</name>
    <dbReference type="NCBI Taxonomy" id="1126212"/>
    <lineage>
        <taxon>Eukaryota</taxon>
        <taxon>Fungi</taxon>
        <taxon>Dikarya</taxon>
        <taxon>Ascomycota</taxon>
        <taxon>Pezizomycotina</taxon>
        <taxon>Dothideomycetes</taxon>
        <taxon>Dothideomycetes incertae sedis</taxon>
        <taxon>Botryosphaeriales</taxon>
        <taxon>Botryosphaeriaceae</taxon>
        <taxon>Macrophomina</taxon>
    </lineage>
</organism>
<proteinExistence type="predicted"/>
<sequence length="115" mass="12664">MTDRPVNPAGNRTRIRVRQLIGARYGNGKASSEAEVTDLAAEGPNVVMNEQMAFQMLGRKKVISTVRTKDGHAATKLPENNNKVSSIMALRAFLHRDRKSLNKLSSPHNVREPSG</sequence>
<evidence type="ECO:0000313" key="2">
    <source>
        <dbReference type="Proteomes" id="UP000007129"/>
    </source>
</evidence>
<dbReference type="AlphaFoldDB" id="K2R9H8"/>
<protein>
    <submittedName>
        <fullName evidence="1">Uncharacterized protein</fullName>
    </submittedName>
</protein>
<dbReference type="HOGENOM" id="CLU_2109494_0_0_1"/>
<dbReference type="InParanoid" id="K2R9H8"/>